<comment type="subcellular location">
    <subcellularLocation>
        <location evidence="1">Cell outer membrane</location>
        <topology evidence="1">Multi-pass membrane protein</topology>
    </subcellularLocation>
</comment>
<dbReference type="OrthoDB" id="19849at2"/>
<comment type="similarity">
    <text evidence="2">Belongs to the OmpP1/FadL family.</text>
</comment>
<keyword evidence="6" id="KW-0472">Membrane</keyword>
<keyword evidence="5 8" id="KW-0732">Signal</keyword>
<name>A0A511QPG4_9VIBR</name>
<dbReference type="GO" id="GO:0015483">
    <property type="term" value="F:long-chain fatty acid transporting porin activity"/>
    <property type="evidence" value="ECO:0007669"/>
    <property type="project" value="TreeGrafter"/>
</dbReference>
<keyword evidence="4" id="KW-0812">Transmembrane</keyword>
<gene>
    <name evidence="9" type="ORF">VSU01S_14630</name>
</gene>
<accession>A0A511QPG4</accession>
<evidence type="ECO:0000256" key="4">
    <source>
        <dbReference type="ARBA" id="ARBA00022692"/>
    </source>
</evidence>
<evidence type="ECO:0000313" key="9">
    <source>
        <dbReference type="EMBL" id="GEM79218.1"/>
    </source>
</evidence>
<reference evidence="9 10" key="1">
    <citation type="submission" date="2019-07" db="EMBL/GenBank/DDBJ databases">
        <title>Whole genome shotgun sequence of Vibrio superstes NBRC 103154.</title>
        <authorList>
            <person name="Hosoyama A."/>
            <person name="Uohara A."/>
            <person name="Ohji S."/>
            <person name="Ichikawa N."/>
        </authorList>
    </citation>
    <scope>NUCLEOTIDE SEQUENCE [LARGE SCALE GENOMIC DNA]</scope>
    <source>
        <strain evidence="9 10">NBRC 103154</strain>
    </source>
</reference>
<evidence type="ECO:0000256" key="1">
    <source>
        <dbReference type="ARBA" id="ARBA00004571"/>
    </source>
</evidence>
<keyword evidence="10" id="KW-1185">Reference proteome</keyword>
<dbReference type="EMBL" id="BJXK01000005">
    <property type="protein sequence ID" value="GEM79218.1"/>
    <property type="molecule type" value="Genomic_DNA"/>
</dbReference>
<organism evidence="9 10">
    <name type="scientific">Vibrio superstes NBRC 103154</name>
    <dbReference type="NCBI Taxonomy" id="1219062"/>
    <lineage>
        <taxon>Bacteria</taxon>
        <taxon>Pseudomonadati</taxon>
        <taxon>Pseudomonadota</taxon>
        <taxon>Gammaproteobacteria</taxon>
        <taxon>Vibrionales</taxon>
        <taxon>Vibrionaceae</taxon>
        <taxon>Vibrio</taxon>
    </lineage>
</organism>
<evidence type="ECO:0000256" key="7">
    <source>
        <dbReference type="ARBA" id="ARBA00023237"/>
    </source>
</evidence>
<keyword evidence="7" id="KW-0998">Cell outer membrane</keyword>
<evidence type="ECO:0000256" key="8">
    <source>
        <dbReference type="SAM" id="SignalP"/>
    </source>
</evidence>
<proteinExistence type="inferred from homology"/>
<dbReference type="SUPFAM" id="SSF56935">
    <property type="entry name" value="Porins"/>
    <property type="match status" value="1"/>
</dbReference>
<dbReference type="Gene3D" id="2.40.160.60">
    <property type="entry name" value="Outer membrane protein transport protein (OMPP1/FadL/TodX)"/>
    <property type="match status" value="1"/>
</dbReference>
<keyword evidence="3" id="KW-1134">Transmembrane beta strand</keyword>
<comment type="caution">
    <text evidence="9">The sequence shown here is derived from an EMBL/GenBank/DDBJ whole genome shotgun (WGS) entry which is preliminary data.</text>
</comment>
<dbReference type="RefSeq" id="WP_119008100.1">
    <property type="nucleotide sequence ID" value="NZ_BJXK01000005.1"/>
</dbReference>
<dbReference type="GO" id="GO:0009279">
    <property type="term" value="C:cell outer membrane"/>
    <property type="evidence" value="ECO:0007669"/>
    <property type="project" value="UniProtKB-SubCell"/>
</dbReference>
<sequence length="400" mass="44088">MSFARFRCNHISIAIGLAVASSTASASGIFLAEASYANMGTGGAGDGVYTGNAAAIWTNPATLSFMDEERHTINATVLNLDMEYNDSGNREGADSNKTMPVISYFSNHHINDQWAYGIAFSSRGGAALDYGYEWAGANQLTDVALITYQFNPSVAYRINDNVSIAAGLQLDYALINANTKAIELETSDSFAYGYNLGLMFDVSEQTKVGISYRSQLEHEFSGDSNLYTSDRVLNGTYGAPLITPATVDISASYKINSNVTLMTSIQWHDWSKWQDTIVDLNYGGQGTAYEIPRGFEDVWHFGFGGEYKLRNNWKVKAGYSYETSPLDDASTQSPDLPVGEQHRYSIGLSKTWDENTLDIYYQYADFGEMDIAQNNNPDNIKMLNGQFIGQVHFVGLGYTF</sequence>
<evidence type="ECO:0000256" key="6">
    <source>
        <dbReference type="ARBA" id="ARBA00023136"/>
    </source>
</evidence>
<protein>
    <submittedName>
        <fullName evidence="9">Long-chain fatty acid transporter</fullName>
    </submittedName>
</protein>
<dbReference type="PANTHER" id="PTHR35093:SF8">
    <property type="entry name" value="OUTER MEMBRANE PROTEIN NMB0088-RELATED"/>
    <property type="match status" value="1"/>
</dbReference>
<feature type="chain" id="PRO_5021801533" evidence="8">
    <location>
        <begin position="27"/>
        <end position="400"/>
    </location>
</feature>
<dbReference type="Proteomes" id="UP000321113">
    <property type="component" value="Unassembled WGS sequence"/>
</dbReference>
<feature type="signal peptide" evidence="8">
    <location>
        <begin position="1"/>
        <end position="26"/>
    </location>
</feature>
<dbReference type="AlphaFoldDB" id="A0A511QPG4"/>
<dbReference type="PANTHER" id="PTHR35093">
    <property type="entry name" value="OUTER MEMBRANE PROTEIN NMB0088-RELATED"/>
    <property type="match status" value="1"/>
</dbReference>
<evidence type="ECO:0000256" key="3">
    <source>
        <dbReference type="ARBA" id="ARBA00022452"/>
    </source>
</evidence>
<dbReference type="InterPro" id="IPR005017">
    <property type="entry name" value="OMPP1/FadL/TodX"/>
</dbReference>
<evidence type="ECO:0000313" key="10">
    <source>
        <dbReference type="Proteomes" id="UP000321113"/>
    </source>
</evidence>
<evidence type="ECO:0000256" key="5">
    <source>
        <dbReference type="ARBA" id="ARBA00022729"/>
    </source>
</evidence>
<evidence type="ECO:0000256" key="2">
    <source>
        <dbReference type="ARBA" id="ARBA00008163"/>
    </source>
</evidence>
<dbReference type="Pfam" id="PF03349">
    <property type="entry name" value="Toluene_X"/>
    <property type="match status" value="1"/>
</dbReference>